<protein>
    <submittedName>
        <fullName evidence="1">Uncharacterized protein</fullName>
    </submittedName>
</protein>
<name>A0ACB9LUN0_BAUVA</name>
<keyword evidence="2" id="KW-1185">Reference proteome</keyword>
<accession>A0ACB9LUN0</accession>
<dbReference type="Proteomes" id="UP000828941">
    <property type="component" value="Chromosome 11"/>
</dbReference>
<evidence type="ECO:0000313" key="2">
    <source>
        <dbReference type="Proteomes" id="UP000828941"/>
    </source>
</evidence>
<reference evidence="1 2" key="1">
    <citation type="journal article" date="2022" name="DNA Res.">
        <title>Chromosomal-level genome assembly of the orchid tree Bauhinia variegata (Leguminosae; Cercidoideae) supports the allotetraploid origin hypothesis of Bauhinia.</title>
        <authorList>
            <person name="Zhong Y."/>
            <person name="Chen Y."/>
            <person name="Zheng D."/>
            <person name="Pang J."/>
            <person name="Liu Y."/>
            <person name="Luo S."/>
            <person name="Meng S."/>
            <person name="Qian L."/>
            <person name="Wei D."/>
            <person name="Dai S."/>
            <person name="Zhou R."/>
        </authorList>
    </citation>
    <scope>NUCLEOTIDE SEQUENCE [LARGE SCALE GENOMIC DNA]</scope>
    <source>
        <strain evidence="1">BV-YZ2020</strain>
    </source>
</reference>
<proteinExistence type="predicted"/>
<dbReference type="EMBL" id="CM039436">
    <property type="protein sequence ID" value="KAI4315121.1"/>
    <property type="molecule type" value="Genomic_DNA"/>
</dbReference>
<sequence>MPQLILNPLSFLLLSLLCFRRLSPVFSLYRDTQILLRVKNSQIVDNNDSLKDWVPNGDHNPCKWTGITCDARNQSVVSIDLTSTGIYGGFPFDFCRIRTLQNLSLAQNFLGDTILPQPLALCSHLRLLDLSDNLFVGVLPEFPSEYSELRALNVSVNNFTGDIPASFGRFPRLSVLCLSGNLLNGTVPAFLGNLSELTRLELSYNPLKPGLLPSEIGNLSKLEAAIISNANLAGALPDSIGNLVSLKNLDLSTNSLSGKIPDSISGLRNVEQIELYENLLSGELPRGLGNLSSLLRLDLSLNNLTGKLPENIAALHLTSLHLNDNFLEGEIPASLASNPNLEELQLFNNSFSGKLPEDLGRNSELRNFDVSTNDFTGELPKFLCQRNNLQSLITFSNRFSGALPEQYGECHSLYYVRIEDNELSGKVPPEFWGLPGLQHLRMDNNRFEGMIFPSISGIRGLEKLILSGNSFSGHLPVEICELHELVVLDISINRFTGEVPSCITGLRKLQNLRMQENMFTGEIPSKMSSWTDLTELNLSYNRLSGKIPSELGNLPDLTYLDLAVNLLTGEIPVELTKLKLNQFNVSGNKLYGKVPDAFAHQLYSSGLLGNPDLCSPDLNSLPPCSKKRPLSLIAIIILAACVVLLVGSLLWIIKSKSFAFGNKYKRVYKTSTFQRIEFNEGDILPFLTSDNHIGTGSSGRVYRVKLKTGEAVAVKKLWGGAEKPDTESLFRSEVETLGQIRHANIVKLLFSCSADDFRLLVYEYMENGSLGDVLHGEKCGRLMDWSRRFSIAVGAAQGLAYLHHGCVSPILHRDVKSNNILLDQEFRPRVADFGLAKTLQRGASDGAAATSRVAGSYGYIAPEYAYTVKVTEKSDVYSFGVVLMELVTGKRPNDPSFGENKDLVKWITETALSCPEGGSGNVEARWNNLGHVVDPRLNWSRHDYEEAEKVLNVALLCTSAFPINRPSMRRVVELLKEHKLTHPFS</sequence>
<evidence type="ECO:0000313" key="1">
    <source>
        <dbReference type="EMBL" id="KAI4315121.1"/>
    </source>
</evidence>
<organism evidence="1 2">
    <name type="scientific">Bauhinia variegata</name>
    <name type="common">Purple orchid tree</name>
    <name type="synonym">Phanera variegata</name>
    <dbReference type="NCBI Taxonomy" id="167791"/>
    <lineage>
        <taxon>Eukaryota</taxon>
        <taxon>Viridiplantae</taxon>
        <taxon>Streptophyta</taxon>
        <taxon>Embryophyta</taxon>
        <taxon>Tracheophyta</taxon>
        <taxon>Spermatophyta</taxon>
        <taxon>Magnoliopsida</taxon>
        <taxon>eudicotyledons</taxon>
        <taxon>Gunneridae</taxon>
        <taxon>Pentapetalae</taxon>
        <taxon>rosids</taxon>
        <taxon>fabids</taxon>
        <taxon>Fabales</taxon>
        <taxon>Fabaceae</taxon>
        <taxon>Cercidoideae</taxon>
        <taxon>Cercideae</taxon>
        <taxon>Bauhiniinae</taxon>
        <taxon>Bauhinia</taxon>
    </lineage>
</organism>
<gene>
    <name evidence="1" type="ORF">L6164_027965</name>
</gene>
<comment type="caution">
    <text evidence="1">The sequence shown here is derived from an EMBL/GenBank/DDBJ whole genome shotgun (WGS) entry which is preliminary data.</text>
</comment>